<proteinExistence type="inferred from homology"/>
<dbReference type="AlphaFoldDB" id="A0A4R1LBB4"/>
<dbReference type="PROSITE" id="PS50931">
    <property type="entry name" value="HTH_LYSR"/>
    <property type="match status" value="1"/>
</dbReference>
<protein>
    <submittedName>
        <fullName evidence="7">DNA-binding transcriptional LysR family regulator</fullName>
    </submittedName>
</protein>
<evidence type="ECO:0000256" key="5">
    <source>
        <dbReference type="SAM" id="MobiDB-lite"/>
    </source>
</evidence>
<keyword evidence="4" id="KW-0804">Transcription</keyword>
<dbReference type="PRINTS" id="PR00039">
    <property type="entry name" value="HTHLYSR"/>
</dbReference>
<evidence type="ECO:0000256" key="3">
    <source>
        <dbReference type="ARBA" id="ARBA00023125"/>
    </source>
</evidence>
<feature type="region of interest" description="Disordered" evidence="5">
    <location>
        <begin position="296"/>
        <end position="315"/>
    </location>
</feature>
<keyword evidence="8" id="KW-1185">Reference proteome</keyword>
<dbReference type="OrthoDB" id="108771at2"/>
<feature type="domain" description="HTH lysR-type" evidence="6">
    <location>
        <begin position="3"/>
        <end position="60"/>
    </location>
</feature>
<organism evidence="7 8">
    <name type="scientific">Acidipila rosea</name>
    <dbReference type="NCBI Taxonomy" id="768535"/>
    <lineage>
        <taxon>Bacteria</taxon>
        <taxon>Pseudomonadati</taxon>
        <taxon>Acidobacteriota</taxon>
        <taxon>Terriglobia</taxon>
        <taxon>Terriglobales</taxon>
        <taxon>Acidobacteriaceae</taxon>
        <taxon>Acidipila</taxon>
    </lineage>
</organism>
<dbReference type="GO" id="GO:0003677">
    <property type="term" value="F:DNA binding"/>
    <property type="evidence" value="ECO:0007669"/>
    <property type="project" value="UniProtKB-KW"/>
</dbReference>
<dbReference type="RefSeq" id="WP_131991552.1">
    <property type="nucleotide sequence ID" value="NZ_SMGK01000001.1"/>
</dbReference>
<evidence type="ECO:0000313" key="8">
    <source>
        <dbReference type="Proteomes" id="UP000295210"/>
    </source>
</evidence>
<keyword evidence="2" id="KW-0805">Transcription regulation</keyword>
<name>A0A4R1LBB4_9BACT</name>
<dbReference type="Gene3D" id="3.40.190.290">
    <property type="match status" value="1"/>
</dbReference>
<comment type="similarity">
    <text evidence="1">Belongs to the LysR transcriptional regulatory family.</text>
</comment>
<dbReference type="GO" id="GO:0003700">
    <property type="term" value="F:DNA-binding transcription factor activity"/>
    <property type="evidence" value="ECO:0007669"/>
    <property type="project" value="InterPro"/>
</dbReference>
<dbReference type="Pfam" id="PF00126">
    <property type="entry name" value="HTH_1"/>
    <property type="match status" value="1"/>
</dbReference>
<dbReference type="InterPro" id="IPR036390">
    <property type="entry name" value="WH_DNA-bd_sf"/>
</dbReference>
<keyword evidence="3 7" id="KW-0238">DNA-binding</keyword>
<dbReference type="InterPro" id="IPR050950">
    <property type="entry name" value="HTH-type_LysR_regulators"/>
</dbReference>
<evidence type="ECO:0000256" key="2">
    <source>
        <dbReference type="ARBA" id="ARBA00023015"/>
    </source>
</evidence>
<reference evidence="7 8" key="1">
    <citation type="submission" date="2019-03" db="EMBL/GenBank/DDBJ databases">
        <title>Genomic Encyclopedia of Type Strains, Phase IV (KMG-IV): sequencing the most valuable type-strain genomes for metagenomic binning, comparative biology and taxonomic classification.</title>
        <authorList>
            <person name="Goeker M."/>
        </authorList>
    </citation>
    <scope>NUCLEOTIDE SEQUENCE [LARGE SCALE GENOMIC DNA]</scope>
    <source>
        <strain evidence="7 8">DSM 103428</strain>
    </source>
</reference>
<comment type="caution">
    <text evidence="7">The sequence shown here is derived from an EMBL/GenBank/DDBJ whole genome shotgun (WGS) entry which is preliminary data.</text>
</comment>
<dbReference type="EMBL" id="SMGK01000001">
    <property type="protein sequence ID" value="TCK75642.1"/>
    <property type="molecule type" value="Genomic_DNA"/>
</dbReference>
<dbReference type="Proteomes" id="UP000295210">
    <property type="component" value="Unassembled WGS sequence"/>
</dbReference>
<dbReference type="SUPFAM" id="SSF46785">
    <property type="entry name" value="Winged helix' DNA-binding domain"/>
    <property type="match status" value="1"/>
</dbReference>
<evidence type="ECO:0000259" key="6">
    <source>
        <dbReference type="PROSITE" id="PS50931"/>
    </source>
</evidence>
<dbReference type="Gene3D" id="1.10.10.10">
    <property type="entry name" value="Winged helix-like DNA-binding domain superfamily/Winged helix DNA-binding domain"/>
    <property type="match status" value="1"/>
</dbReference>
<dbReference type="Pfam" id="PF03466">
    <property type="entry name" value="LysR_substrate"/>
    <property type="match status" value="1"/>
</dbReference>
<accession>A0A4R1LBB4</accession>
<evidence type="ECO:0000313" key="7">
    <source>
        <dbReference type="EMBL" id="TCK75642.1"/>
    </source>
</evidence>
<sequence>MIHELRHIRAFLKIAKTRNFTRAANDLHVSQSALTVQVQQLEESLGVRLFDRNKRGVMLTAAGKDVFGPLQRLFHDAQTIVEHARDLSSASTGFVSIAALPTVCAGPLPELVRSFLESFPGIRVQISDVIAERVREAVLKREVDFGIGTLHGRDAELRATPLFQDHLVVFTPPGHPLSEKRTVTLREASAHGLILPGRESSVREAVEAIAHRERLLLDIRYETNFMPTALAFVRANLGIAILPETAAGTDTSDFSMIPLNNRFSSRQIELLQRRDATLSPASESLVRHLLQKLHARKREDRSAASTNTRRRVKNR</sequence>
<dbReference type="FunFam" id="1.10.10.10:FF:000001">
    <property type="entry name" value="LysR family transcriptional regulator"/>
    <property type="match status" value="1"/>
</dbReference>
<dbReference type="InterPro" id="IPR000847">
    <property type="entry name" value="LysR_HTH_N"/>
</dbReference>
<evidence type="ECO:0000256" key="4">
    <source>
        <dbReference type="ARBA" id="ARBA00023163"/>
    </source>
</evidence>
<dbReference type="GO" id="GO:0005829">
    <property type="term" value="C:cytosol"/>
    <property type="evidence" value="ECO:0007669"/>
    <property type="project" value="TreeGrafter"/>
</dbReference>
<gene>
    <name evidence="7" type="ORF">C7378_0628</name>
</gene>
<dbReference type="CDD" id="cd08440">
    <property type="entry name" value="PBP2_LTTR_like_4"/>
    <property type="match status" value="1"/>
</dbReference>
<dbReference type="InterPro" id="IPR036388">
    <property type="entry name" value="WH-like_DNA-bd_sf"/>
</dbReference>
<dbReference type="PANTHER" id="PTHR30419:SF8">
    <property type="entry name" value="NITROGEN ASSIMILATION TRANSCRIPTIONAL ACTIVATOR-RELATED"/>
    <property type="match status" value="1"/>
</dbReference>
<dbReference type="InterPro" id="IPR005119">
    <property type="entry name" value="LysR_subst-bd"/>
</dbReference>
<evidence type="ECO:0000256" key="1">
    <source>
        <dbReference type="ARBA" id="ARBA00009437"/>
    </source>
</evidence>
<dbReference type="PANTHER" id="PTHR30419">
    <property type="entry name" value="HTH-TYPE TRANSCRIPTIONAL REGULATOR YBHD"/>
    <property type="match status" value="1"/>
</dbReference>
<dbReference type="SUPFAM" id="SSF53850">
    <property type="entry name" value="Periplasmic binding protein-like II"/>
    <property type="match status" value="1"/>
</dbReference>